<organism evidence="2">
    <name type="scientific">marine sediment metagenome</name>
    <dbReference type="NCBI Taxonomy" id="412755"/>
    <lineage>
        <taxon>unclassified sequences</taxon>
        <taxon>metagenomes</taxon>
        <taxon>ecological metagenomes</taxon>
    </lineage>
</organism>
<dbReference type="AlphaFoldDB" id="A0A0F9TSG5"/>
<reference evidence="2" key="1">
    <citation type="journal article" date="2015" name="Nature">
        <title>Complex archaea that bridge the gap between prokaryotes and eukaryotes.</title>
        <authorList>
            <person name="Spang A."/>
            <person name="Saw J.H."/>
            <person name="Jorgensen S.L."/>
            <person name="Zaremba-Niedzwiedzka K."/>
            <person name="Martijn J."/>
            <person name="Lind A.E."/>
            <person name="van Eijk R."/>
            <person name="Schleper C."/>
            <person name="Guy L."/>
            <person name="Ettema T.J."/>
        </authorList>
    </citation>
    <scope>NUCLEOTIDE SEQUENCE</scope>
</reference>
<sequence length="73" mass="7716">MAKLTFPTNGKHNGFPTSKQSAGTSRDMNNVRPYWDDKIVGGQRPGLDKWGAGVQVGAAEQPVVALCSVSSVV</sequence>
<dbReference type="EMBL" id="LAZR01000272">
    <property type="protein sequence ID" value="KKN77897.1"/>
    <property type="molecule type" value="Genomic_DNA"/>
</dbReference>
<evidence type="ECO:0000256" key="1">
    <source>
        <dbReference type="SAM" id="MobiDB-lite"/>
    </source>
</evidence>
<name>A0A0F9TSG5_9ZZZZ</name>
<gene>
    <name evidence="2" type="ORF">LCGC14_0356340</name>
</gene>
<feature type="compositionally biased region" description="Polar residues" evidence="1">
    <location>
        <begin position="1"/>
        <end position="28"/>
    </location>
</feature>
<accession>A0A0F9TSG5</accession>
<comment type="caution">
    <text evidence="2">The sequence shown here is derived from an EMBL/GenBank/DDBJ whole genome shotgun (WGS) entry which is preliminary data.</text>
</comment>
<proteinExistence type="predicted"/>
<feature type="region of interest" description="Disordered" evidence="1">
    <location>
        <begin position="1"/>
        <end position="35"/>
    </location>
</feature>
<evidence type="ECO:0000313" key="2">
    <source>
        <dbReference type="EMBL" id="KKN77897.1"/>
    </source>
</evidence>
<protein>
    <submittedName>
        <fullName evidence="2">Uncharacterized protein</fullName>
    </submittedName>
</protein>